<sequence length="98" mass="11494">MNQDTLKNNLQGLERKLQILVGEHRNLKEQVTLLKQENQELKSGLRSRDEQLLNFKNQIKISKIVDNLNPEDGSSSELKKKVEEYIREVDRCIAYLSR</sequence>
<dbReference type="RefSeq" id="WP_127122522.1">
    <property type="nucleotide sequence ID" value="NZ_BHXQ01000003.1"/>
</dbReference>
<dbReference type="OrthoDB" id="1467932at2"/>
<name>A0A401UAE9_9BACT</name>
<proteinExistence type="predicted"/>
<keyword evidence="3" id="KW-1185">Reference proteome</keyword>
<keyword evidence="1" id="KW-0175">Coiled coil</keyword>
<accession>A0A401UAE9</accession>
<evidence type="ECO:0000256" key="1">
    <source>
        <dbReference type="SAM" id="Coils"/>
    </source>
</evidence>
<evidence type="ECO:0000313" key="3">
    <source>
        <dbReference type="Proteomes" id="UP000288227"/>
    </source>
</evidence>
<organism evidence="2 3">
    <name type="scientific">Chryseotalea sanaruensis</name>
    <dbReference type="NCBI Taxonomy" id="2482724"/>
    <lineage>
        <taxon>Bacteria</taxon>
        <taxon>Pseudomonadati</taxon>
        <taxon>Bacteroidota</taxon>
        <taxon>Cytophagia</taxon>
        <taxon>Cytophagales</taxon>
        <taxon>Chryseotaleaceae</taxon>
        <taxon>Chryseotalea</taxon>
    </lineage>
</organism>
<protein>
    <submittedName>
        <fullName evidence="2">Uncharacterized protein</fullName>
    </submittedName>
</protein>
<reference evidence="2 3" key="1">
    <citation type="submission" date="2018-11" db="EMBL/GenBank/DDBJ databases">
        <title>Chryseotalea sanarue gen. nov., sp., nov., a member of the family Cytophagaceae, isolated from a brackish lake in Hamamatsu Japan.</title>
        <authorList>
            <person name="Maejima Y."/>
            <person name="Iino T."/>
            <person name="Muraguchi Y."/>
            <person name="Fukuda K."/>
            <person name="Ohkuma M."/>
            <person name="Moriuchi R."/>
            <person name="Dohra H."/>
            <person name="Kimbara K."/>
            <person name="Shintani M."/>
        </authorList>
    </citation>
    <scope>NUCLEOTIDE SEQUENCE [LARGE SCALE GENOMIC DNA]</scope>
    <source>
        <strain evidence="2 3">Ys</strain>
    </source>
</reference>
<dbReference type="EMBL" id="BHXQ01000003">
    <property type="protein sequence ID" value="GCC51883.1"/>
    <property type="molecule type" value="Genomic_DNA"/>
</dbReference>
<feature type="coiled-coil region" evidence="1">
    <location>
        <begin position="3"/>
        <end position="44"/>
    </location>
</feature>
<evidence type="ECO:0000313" key="2">
    <source>
        <dbReference type="EMBL" id="GCC51883.1"/>
    </source>
</evidence>
<dbReference type="Proteomes" id="UP000288227">
    <property type="component" value="Unassembled WGS sequence"/>
</dbReference>
<dbReference type="AlphaFoldDB" id="A0A401UAE9"/>
<gene>
    <name evidence="2" type="ORF">SanaruYs_21120</name>
</gene>
<comment type="caution">
    <text evidence="2">The sequence shown here is derived from an EMBL/GenBank/DDBJ whole genome shotgun (WGS) entry which is preliminary data.</text>
</comment>